<dbReference type="AlphaFoldDB" id="A0A4R6Y1V4"/>
<protein>
    <submittedName>
        <fullName evidence="1">Uncharacterized protein</fullName>
    </submittedName>
</protein>
<sequence>MEVYTRLKLKPVYHRHTNEENDLDRYNRSLHNGDFRYKVIVKKIKGSEAKILDKGRLLDRVERTGFFTDFGESKDEKFNFISDARSPEELRALFEAYWLVYLKRDGVLIPIWPGPTKKFLICPHFNGHFKQLF</sequence>
<dbReference type="EMBL" id="SNZE01000071">
    <property type="protein sequence ID" value="TDR25018.1"/>
    <property type="molecule type" value="Genomic_DNA"/>
</dbReference>
<organism evidence="1 2">
    <name type="scientific">Hydromonas duriensis</name>
    <dbReference type="NCBI Taxonomy" id="1527608"/>
    <lineage>
        <taxon>Bacteria</taxon>
        <taxon>Pseudomonadati</taxon>
        <taxon>Pseudomonadota</taxon>
        <taxon>Betaproteobacteria</taxon>
        <taxon>Burkholderiales</taxon>
        <taxon>Burkholderiaceae</taxon>
        <taxon>Hydromonas</taxon>
    </lineage>
</organism>
<keyword evidence="2" id="KW-1185">Reference proteome</keyword>
<evidence type="ECO:0000313" key="2">
    <source>
        <dbReference type="Proteomes" id="UP000294480"/>
    </source>
</evidence>
<reference evidence="1 2" key="1">
    <citation type="submission" date="2019-03" db="EMBL/GenBank/DDBJ databases">
        <title>Genomic Encyclopedia of Type Strains, Phase IV (KMG-IV): sequencing the most valuable type-strain genomes for metagenomic binning, comparative biology and taxonomic classification.</title>
        <authorList>
            <person name="Goeker M."/>
        </authorList>
    </citation>
    <scope>NUCLEOTIDE SEQUENCE [LARGE SCALE GENOMIC DNA]</scope>
    <source>
        <strain evidence="1 2">DSM 102852</strain>
    </source>
</reference>
<gene>
    <name evidence="1" type="ORF">DFR44_1712</name>
</gene>
<comment type="caution">
    <text evidence="1">The sequence shown here is derived from an EMBL/GenBank/DDBJ whole genome shotgun (WGS) entry which is preliminary data.</text>
</comment>
<proteinExistence type="predicted"/>
<accession>A0A4R6Y1V4</accession>
<evidence type="ECO:0000313" key="1">
    <source>
        <dbReference type="EMBL" id="TDR25018.1"/>
    </source>
</evidence>
<dbReference type="RefSeq" id="WP_133621666.1">
    <property type="nucleotide sequence ID" value="NZ_SNZE01000071.1"/>
</dbReference>
<dbReference type="Proteomes" id="UP000294480">
    <property type="component" value="Unassembled WGS sequence"/>
</dbReference>
<name>A0A4R6Y1V4_9BURK</name>